<dbReference type="EMBL" id="HE663493">
    <property type="protein sequence ID" value="CCG07325.1"/>
    <property type="molecule type" value="Genomic_DNA"/>
</dbReference>
<dbReference type="SUPFAM" id="SSF54001">
    <property type="entry name" value="Cysteine proteinases"/>
    <property type="match status" value="1"/>
</dbReference>
<dbReference type="PATRIC" id="fig|1150469.3.peg.803"/>
<keyword evidence="4" id="KW-1185">Reference proteome</keyword>
<sequence length="173" mass="19021">MMRAFRSPSSLARVAGVAGLLGLAACAQQPSLPASPRMAVPPYPAQGFVWCVPYARYVSGLNLQGNARTWWDQAEGRYRRGREPRLGSVLVLRPSPRLPDGHVAVVTTLEGPRSLRVSHANWGWDGKTRGRVYENMPVVDASAANDWTEVRFLHPEIGSYGRSYAAYGFIHGD</sequence>
<name>H6SQL0_PARPM</name>
<dbReference type="Proteomes" id="UP000033220">
    <property type="component" value="Chromosome DSM 122"/>
</dbReference>
<dbReference type="Gene3D" id="3.90.1720.10">
    <property type="entry name" value="endopeptidase domain like (from Nostoc punctiforme)"/>
    <property type="match status" value="1"/>
</dbReference>
<feature type="domain" description="Peptidase C51" evidence="2">
    <location>
        <begin position="26"/>
        <end position="154"/>
    </location>
</feature>
<feature type="signal peptide" evidence="1">
    <location>
        <begin position="1"/>
        <end position="27"/>
    </location>
</feature>
<dbReference type="HOGENOM" id="CLU_104965_1_0_5"/>
<dbReference type="STRING" id="1150469.RSPPHO_00699"/>
<dbReference type="AlphaFoldDB" id="H6SQL0"/>
<evidence type="ECO:0000256" key="1">
    <source>
        <dbReference type="SAM" id="SignalP"/>
    </source>
</evidence>
<protein>
    <submittedName>
        <fullName evidence="3">CHAP</fullName>
    </submittedName>
</protein>
<dbReference type="InterPro" id="IPR007921">
    <property type="entry name" value="CHAP_dom"/>
</dbReference>
<evidence type="ECO:0000259" key="2">
    <source>
        <dbReference type="PROSITE" id="PS50911"/>
    </source>
</evidence>
<dbReference type="RefSeq" id="WP_014413965.1">
    <property type="nucleotide sequence ID" value="NC_017059.1"/>
</dbReference>
<organism evidence="3 4">
    <name type="scientific">Pararhodospirillum photometricum DSM 122</name>
    <dbReference type="NCBI Taxonomy" id="1150469"/>
    <lineage>
        <taxon>Bacteria</taxon>
        <taxon>Pseudomonadati</taxon>
        <taxon>Pseudomonadota</taxon>
        <taxon>Alphaproteobacteria</taxon>
        <taxon>Rhodospirillales</taxon>
        <taxon>Rhodospirillaceae</taxon>
        <taxon>Pararhodospirillum</taxon>
    </lineage>
</organism>
<keyword evidence="1" id="KW-0732">Signal</keyword>
<dbReference type="eggNOG" id="COG3942">
    <property type="taxonomic scope" value="Bacteria"/>
</dbReference>
<reference evidence="3 4" key="1">
    <citation type="submission" date="2012-02" db="EMBL/GenBank/DDBJ databases">
        <title>Shotgun genome sequence of Phaeospirillum photometricum DSM 122.</title>
        <authorList>
            <person name="Duquesne K."/>
            <person name="Sturgis J."/>
        </authorList>
    </citation>
    <scope>NUCLEOTIDE SEQUENCE [LARGE SCALE GENOMIC DNA]</scope>
    <source>
        <strain evidence="4">DSM122</strain>
    </source>
</reference>
<proteinExistence type="predicted"/>
<dbReference type="PROSITE" id="PS50911">
    <property type="entry name" value="CHAP"/>
    <property type="match status" value="1"/>
</dbReference>
<gene>
    <name evidence="3" type="ORF">RSPPHO_00699</name>
</gene>
<evidence type="ECO:0000313" key="3">
    <source>
        <dbReference type="EMBL" id="CCG07325.1"/>
    </source>
</evidence>
<dbReference type="Pfam" id="PF05257">
    <property type="entry name" value="CHAP"/>
    <property type="match status" value="1"/>
</dbReference>
<dbReference type="OrthoDB" id="7279151at2"/>
<feature type="chain" id="PRO_5003606513" evidence="1">
    <location>
        <begin position="28"/>
        <end position="173"/>
    </location>
</feature>
<dbReference type="KEGG" id="rpm:RSPPHO_00699"/>
<accession>H6SQL0</accession>
<dbReference type="PROSITE" id="PS51257">
    <property type="entry name" value="PROKAR_LIPOPROTEIN"/>
    <property type="match status" value="1"/>
</dbReference>
<dbReference type="InterPro" id="IPR038765">
    <property type="entry name" value="Papain-like_cys_pep_sf"/>
</dbReference>
<evidence type="ECO:0000313" key="4">
    <source>
        <dbReference type="Proteomes" id="UP000033220"/>
    </source>
</evidence>